<proteinExistence type="predicted"/>
<feature type="transmembrane region" description="Helical" evidence="1">
    <location>
        <begin position="103"/>
        <end position="124"/>
    </location>
</feature>
<dbReference type="EMBL" id="AVPK01000002">
    <property type="protein sequence ID" value="KGN38457.1"/>
    <property type="molecule type" value="Genomic_DNA"/>
</dbReference>
<protein>
    <submittedName>
        <fullName evidence="2">Uncharacterized protein</fullName>
    </submittedName>
</protein>
<reference evidence="2 3" key="1">
    <citation type="submission" date="2013-08" db="EMBL/GenBank/DDBJ databases">
        <title>The genome sequence of Knoellia subterranea.</title>
        <authorList>
            <person name="Zhu W."/>
            <person name="Wang G."/>
        </authorList>
    </citation>
    <scope>NUCLEOTIDE SEQUENCE [LARGE SCALE GENOMIC DNA]</scope>
    <source>
        <strain evidence="2 3">KCTC 19937</strain>
    </source>
</reference>
<gene>
    <name evidence="2" type="ORF">N803_06860</name>
</gene>
<accession>A0A0A0JQZ8</accession>
<sequence>MERPRPVGLRRHHTSAGRGNRMSLIDRIRTETAILRYDFWLEMRGVNGPRRRDLRRELRANLSEATADIGATRALFGIGSPKELAYAATETDPSRPRWSQGSIWAGAVFLILALWMALTSLTVIQTAEAAGVASPVSVHPFPWWGTTFTAQSSPGTLEAGVTAPWQLIVGPLLTFLLVAQPWRRLRSRQPLSVAD</sequence>
<dbReference type="eggNOG" id="ENOG5032BUD">
    <property type="taxonomic scope" value="Bacteria"/>
</dbReference>
<organism evidence="2 3">
    <name type="scientific">Knoellia subterranea KCTC 19937</name>
    <dbReference type="NCBI Taxonomy" id="1385521"/>
    <lineage>
        <taxon>Bacteria</taxon>
        <taxon>Bacillati</taxon>
        <taxon>Actinomycetota</taxon>
        <taxon>Actinomycetes</taxon>
        <taxon>Micrococcales</taxon>
        <taxon>Intrasporangiaceae</taxon>
        <taxon>Knoellia</taxon>
    </lineage>
</organism>
<feature type="transmembrane region" description="Helical" evidence="1">
    <location>
        <begin position="163"/>
        <end position="182"/>
    </location>
</feature>
<dbReference type="AlphaFoldDB" id="A0A0A0JQZ8"/>
<keyword evidence="1" id="KW-0812">Transmembrane</keyword>
<comment type="caution">
    <text evidence="2">The sequence shown here is derived from an EMBL/GenBank/DDBJ whole genome shotgun (WGS) entry which is preliminary data.</text>
</comment>
<keyword evidence="1" id="KW-1133">Transmembrane helix</keyword>
<keyword evidence="3" id="KW-1185">Reference proteome</keyword>
<evidence type="ECO:0000313" key="2">
    <source>
        <dbReference type="EMBL" id="KGN38457.1"/>
    </source>
</evidence>
<keyword evidence="1" id="KW-0472">Membrane</keyword>
<dbReference type="Proteomes" id="UP000030011">
    <property type="component" value="Unassembled WGS sequence"/>
</dbReference>
<dbReference type="STRING" id="1385521.N803_06860"/>
<evidence type="ECO:0000313" key="3">
    <source>
        <dbReference type="Proteomes" id="UP000030011"/>
    </source>
</evidence>
<evidence type="ECO:0000256" key="1">
    <source>
        <dbReference type="SAM" id="Phobius"/>
    </source>
</evidence>
<name>A0A0A0JQZ8_9MICO</name>